<reference evidence="3 4" key="1">
    <citation type="submission" date="2017-06" db="EMBL/GenBank/DDBJ databases">
        <authorList>
            <person name="Kim H.J."/>
            <person name="Triplett B.A."/>
        </authorList>
    </citation>
    <scope>NUCLEOTIDE SEQUENCE [LARGE SCALE GENOMIC DNA]</scope>
    <source>
        <strain evidence="3 4">DSM 22179</strain>
    </source>
</reference>
<dbReference type="EMBL" id="FYEZ01000001">
    <property type="protein sequence ID" value="SNC64901.1"/>
    <property type="molecule type" value="Genomic_DNA"/>
</dbReference>
<dbReference type="PANTHER" id="PTHR28208">
    <property type="entry name" value="PHOSPHATIDATE PHOSPHATASE APP1"/>
    <property type="match status" value="1"/>
</dbReference>
<protein>
    <submittedName>
        <fullName evidence="3">Phosphatidate phosphatase APP1</fullName>
    </submittedName>
</protein>
<feature type="compositionally biased region" description="Pro residues" evidence="1">
    <location>
        <begin position="9"/>
        <end position="19"/>
    </location>
</feature>
<dbReference type="RefSeq" id="WP_234994293.1">
    <property type="nucleotide sequence ID" value="NZ_FYEZ01000001.1"/>
</dbReference>
<dbReference type="PANTHER" id="PTHR28208:SF3">
    <property type="entry name" value="PHOSPHATIDATE PHOSPHATASE APP1"/>
    <property type="match status" value="1"/>
</dbReference>
<dbReference type="InterPro" id="IPR052935">
    <property type="entry name" value="Mg2+_PAP"/>
</dbReference>
<organism evidence="3 4">
    <name type="scientific">Kytococcus aerolatus</name>
    <dbReference type="NCBI Taxonomy" id="592308"/>
    <lineage>
        <taxon>Bacteria</taxon>
        <taxon>Bacillati</taxon>
        <taxon>Actinomycetota</taxon>
        <taxon>Actinomycetes</taxon>
        <taxon>Micrococcales</taxon>
        <taxon>Kytococcaceae</taxon>
        <taxon>Kytococcus</taxon>
    </lineage>
</organism>
<dbReference type="Proteomes" id="UP000198122">
    <property type="component" value="Unassembled WGS sequence"/>
</dbReference>
<dbReference type="InterPro" id="IPR019236">
    <property type="entry name" value="APP1_cat"/>
</dbReference>
<evidence type="ECO:0000313" key="3">
    <source>
        <dbReference type="EMBL" id="SNC64901.1"/>
    </source>
</evidence>
<evidence type="ECO:0000259" key="2">
    <source>
        <dbReference type="Pfam" id="PF09949"/>
    </source>
</evidence>
<sequence length="389" mass="42009">MAPASPSTGPVPAPVPGPVAEPASPLDPAPGDGVERPHTDTPHYAARWENAVRGRVSRFLRSRGWRPHPLAYSGYGTVDAARLFARVVLRPPGTGVEPEPTTPVTMQEIHEFLDQRGWRAFISTPDAGVPVKITVGGAVTMARADRGGYVEQVITGHGLQPGTHTVTFECPGGATATADVHVAHPEATVGLVSDIDDTAISTHLPRPLIAAWNTFVLTEQARDVVPGMADAYRALLAEHPGAPVFYLSTGAWNTQPFLLRFLRRHEFPEGTLLLTDWGPTNTGWFRSGREHKRRHLARLAEEFPGVRWVLVGDDGQHDPAIYDEFASEHPDRVAAIAIRQLTALEQTLSRGVPVALAELVRRQLGRVPVLTAQDGFGLLPGLLKAVRGA</sequence>
<dbReference type="AlphaFoldDB" id="A0A212TGE0"/>
<evidence type="ECO:0000256" key="1">
    <source>
        <dbReference type="SAM" id="MobiDB-lite"/>
    </source>
</evidence>
<dbReference type="Pfam" id="PF09949">
    <property type="entry name" value="APP1_cat"/>
    <property type="match status" value="1"/>
</dbReference>
<feature type="domain" description="Phosphatidate phosphatase APP1 catalytic" evidence="2">
    <location>
        <begin position="189"/>
        <end position="340"/>
    </location>
</feature>
<evidence type="ECO:0000313" key="4">
    <source>
        <dbReference type="Proteomes" id="UP000198122"/>
    </source>
</evidence>
<keyword evidence="4" id="KW-1185">Reference proteome</keyword>
<gene>
    <name evidence="3" type="ORF">SAMN05445756_1209</name>
</gene>
<proteinExistence type="predicted"/>
<accession>A0A212TGE0</accession>
<feature type="region of interest" description="Disordered" evidence="1">
    <location>
        <begin position="1"/>
        <end position="40"/>
    </location>
</feature>
<dbReference type="GO" id="GO:0008195">
    <property type="term" value="F:phosphatidate phosphatase activity"/>
    <property type="evidence" value="ECO:0007669"/>
    <property type="project" value="InterPro"/>
</dbReference>
<name>A0A212TGE0_9MICO</name>